<dbReference type="PANTHER" id="PTHR10443:SF12">
    <property type="entry name" value="DIPEPTIDASE"/>
    <property type="match status" value="1"/>
</dbReference>
<dbReference type="Proteomes" id="UP001595799">
    <property type="component" value="Unassembled WGS sequence"/>
</dbReference>
<dbReference type="InterPro" id="IPR008257">
    <property type="entry name" value="Pept_M19"/>
</dbReference>
<evidence type="ECO:0000313" key="1">
    <source>
        <dbReference type="EMBL" id="MFC4351552.1"/>
    </source>
</evidence>
<dbReference type="GO" id="GO:0016805">
    <property type="term" value="F:dipeptidase activity"/>
    <property type="evidence" value="ECO:0007669"/>
    <property type="project" value="UniProtKB-KW"/>
</dbReference>
<dbReference type="PANTHER" id="PTHR10443">
    <property type="entry name" value="MICROSOMAL DIPEPTIDASE"/>
    <property type="match status" value="1"/>
</dbReference>
<evidence type="ECO:0000313" key="2">
    <source>
        <dbReference type="Proteomes" id="UP001595799"/>
    </source>
</evidence>
<sequence length="325" mass="36579">MTASLHERIVVIDGLIVAKWHRPVFEAMYQGGLTAVNCTCSVWEDFPTTMKAVADMKRQIRENSDILMQVHTTQDIRRAKEAGKVGIILGWQNSTGFGDYLPLVEVYKELGLGIVQMTYNTATTVGSGCYESRDTGLTDFGRELIDEMNRVGILIDLSHVGELTSREIIEYSKQPVAYSHCLPAALKAHPRNKSDEQLRFIARNNGFAGVTMFPPFLAKGTEATVDDYVEAVEYVMNLVGEDRTGIGTDFTQDHADSFFTYITQDKGYARRLTEFGEIINPEGFRRIEDFPNLTAAMEKRGWPEGRIEKVMGENWLKLLEEVWGA</sequence>
<organism evidence="1 2">
    <name type="scientific">Fodinicurvata halophila</name>
    <dbReference type="NCBI Taxonomy" id="1419723"/>
    <lineage>
        <taxon>Bacteria</taxon>
        <taxon>Pseudomonadati</taxon>
        <taxon>Pseudomonadota</taxon>
        <taxon>Alphaproteobacteria</taxon>
        <taxon>Rhodospirillales</taxon>
        <taxon>Rhodovibrionaceae</taxon>
        <taxon>Fodinicurvata</taxon>
    </lineage>
</organism>
<dbReference type="InterPro" id="IPR032466">
    <property type="entry name" value="Metal_Hydrolase"/>
</dbReference>
<keyword evidence="1" id="KW-0224">Dipeptidase</keyword>
<dbReference type="EC" id="3.4.13.19" evidence="1"/>
<keyword evidence="2" id="KW-1185">Reference proteome</keyword>
<protein>
    <submittedName>
        <fullName evidence="1">Dipeptidase</fullName>
        <ecNumber evidence="1">3.4.13.19</ecNumber>
    </submittedName>
</protein>
<accession>A0ABV8ULF1</accession>
<keyword evidence="1" id="KW-0645">Protease</keyword>
<dbReference type="RefSeq" id="WP_382421880.1">
    <property type="nucleotide sequence ID" value="NZ_JBHSCW010000003.1"/>
</dbReference>
<gene>
    <name evidence="1" type="ORF">ACFOW6_08370</name>
</gene>
<keyword evidence="1" id="KW-0378">Hydrolase</keyword>
<reference evidence="2" key="1">
    <citation type="journal article" date="2019" name="Int. J. Syst. Evol. Microbiol.">
        <title>The Global Catalogue of Microorganisms (GCM) 10K type strain sequencing project: providing services to taxonomists for standard genome sequencing and annotation.</title>
        <authorList>
            <consortium name="The Broad Institute Genomics Platform"/>
            <consortium name="The Broad Institute Genome Sequencing Center for Infectious Disease"/>
            <person name="Wu L."/>
            <person name="Ma J."/>
        </authorList>
    </citation>
    <scope>NUCLEOTIDE SEQUENCE [LARGE SCALE GENOMIC DNA]</scope>
    <source>
        <strain evidence="2">CECT 8472</strain>
    </source>
</reference>
<name>A0ABV8ULF1_9PROT</name>
<dbReference type="SUPFAM" id="SSF51556">
    <property type="entry name" value="Metallo-dependent hydrolases"/>
    <property type="match status" value="1"/>
</dbReference>
<dbReference type="EMBL" id="JBHSCW010000003">
    <property type="protein sequence ID" value="MFC4351552.1"/>
    <property type="molecule type" value="Genomic_DNA"/>
</dbReference>
<proteinExistence type="predicted"/>
<comment type="caution">
    <text evidence="1">The sequence shown here is derived from an EMBL/GenBank/DDBJ whole genome shotgun (WGS) entry which is preliminary data.</text>
</comment>
<dbReference type="Pfam" id="PF01244">
    <property type="entry name" value="Peptidase_M19"/>
    <property type="match status" value="1"/>
</dbReference>
<dbReference type="Gene3D" id="3.20.20.140">
    <property type="entry name" value="Metal-dependent hydrolases"/>
    <property type="match status" value="1"/>
</dbReference>
<dbReference type="PROSITE" id="PS51365">
    <property type="entry name" value="RENAL_DIPEPTIDASE_2"/>
    <property type="match status" value="1"/>
</dbReference>